<accession>A0ABQ9FQ26</accession>
<protein>
    <submittedName>
        <fullName evidence="1">Uncharacterized protein</fullName>
    </submittedName>
</protein>
<reference evidence="1 2" key="1">
    <citation type="submission" date="2022-12" db="EMBL/GenBank/DDBJ databases">
        <title>Chromosome-level genome of Tegillarca granosa.</title>
        <authorList>
            <person name="Kim J."/>
        </authorList>
    </citation>
    <scope>NUCLEOTIDE SEQUENCE [LARGE SCALE GENOMIC DNA]</scope>
    <source>
        <strain evidence="1">Teg-2019</strain>
        <tissue evidence="1">Adductor muscle</tissue>
    </source>
</reference>
<evidence type="ECO:0000313" key="2">
    <source>
        <dbReference type="Proteomes" id="UP001217089"/>
    </source>
</evidence>
<keyword evidence="2" id="KW-1185">Reference proteome</keyword>
<proteinExistence type="predicted"/>
<organism evidence="1 2">
    <name type="scientific">Tegillarca granosa</name>
    <name type="common">Malaysian cockle</name>
    <name type="synonym">Anadara granosa</name>
    <dbReference type="NCBI Taxonomy" id="220873"/>
    <lineage>
        <taxon>Eukaryota</taxon>
        <taxon>Metazoa</taxon>
        <taxon>Spiralia</taxon>
        <taxon>Lophotrochozoa</taxon>
        <taxon>Mollusca</taxon>
        <taxon>Bivalvia</taxon>
        <taxon>Autobranchia</taxon>
        <taxon>Pteriomorphia</taxon>
        <taxon>Arcoida</taxon>
        <taxon>Arcoidea</taxon>
        <taxon>Arcidae</taxon>
        <taxon>Tegillarca</taxon>
    </lineage>
</organism>
<evidence type="ECO:0000313" key="1">
    <source>
        <dbReference type="EMBL" id="KAJ8319394.1"/>
    </source>
</evidence>
<name>A0ABQ9FQ26_TEGGR</name>
<dbReference type="EMBL" id="JARBDR010000214">
    <property type="protein sequence ID" value="KAJ8319394.1"/>
    <property type="molecule type" value="Genomic_DNA"/>
</dbReference>
<sequence length="86" mass="9918">MSSLKESKSKHARLSYGPDATHIIPDLTLTNWLTSKKHINISSEKNNCDRKNNKRPVFFISRFKDSLVLQACYDSILLQELLIDIK</sequence>
<dbReference type="Proteomes" id="UP001217089">
    <property type="component" value="Unassembled WGS sequence"/>
</dbReference>
<gene>
    <name evidence="1" type="ORF">KUTeg_004485</name>
</gene>
<comment type="caution">
    <text evidence="1">The sequence shown here is derived from an EMBL/GenBank/DDBJ whole genome shotgun (WGS) entry which is preliminary data.</text>
</comment>